<dbReference type="CDD" id="cd08659">
    <property type="entry name" value="M20_ArgE_DapE-like"/>
    <property type="match status" value="1"/>
</dbReference>
<evidence type="ECO:0000313" key="14">
    <source>
        <dbReference type="Proteomes" id="UP000537131"/>
    </source>
</evidence>
<dbReference type="Gene3D" id="1.10.150.900">
    <property type="match status" value="1"/>
</dbReference>
<dbReference type="EC" id="3.5.1.18" evidence="5"/>
<name>A0A7Y0EEI7_9CLOT</name>
<reference evidence="13 14" key="1">
    <citation type="submission" date="2020-06" db="EMBL/GenBank/DDBJ databases">
        <title>Complete Genome Sequence of Clostridium muelleri sp. nov. P21T, an Acid-Alcohol Producing Acetogen Isolated from Old Hay.</title>
        <authorList>
            <person name="Duncan K.E."/>
            <person name="Tanner R.S."/>
        </authorList>
    </citation>
    <scope>NUCLEOTIDE SEQUENCE [LARGE SCALE GENOMIC DNA]</scope>
    <source>
        <strain evidence="13 14">P21</strain>
    </source>
</reference>
<keyword evidence="14" id="KW-1185">Reference proteome</keyword>
<evidence type="ECO:0000256" key="6">
    <source>
        <dbReference type="ARBA" id="ARBA00016853"/>
    </source>
</evidence>
<dbReference type="RefSeq" id="WP_169296520.1">
    <property type="nucleotide sequence ID" value="NZ_JABBNI010000009.1"/>
</dbReference>
<dbReference type="NCBIfam" id="TIGR01910">
    <property type="entry name" value="DapE-ArgE"/>
    <property type="match status" value="1"/>
</dbReference>
<dbReference type="Pfam" id="PF07687">
    <property type="entry name" value="M20_dimer"/>
    <property type="match status" value="1"/>
</dbReference>
<dbReference type="UniPathway" id="UPA00034">
    <property type="reaction ID" value="UER00021"/>
</dbReference>
<keyword evidence="8" id="KW-0378">Hydrolase</keyword>
<dbReference type="InterPro" id="IPR010182">
    <property type="entry name" value="ArgE/DapE"/>
</dbReference>
<keyword evidence="7" id="KW-0479">Metal-binding</keyword>
<evidence type="ECO:0000256" key="1">
    <source>
        <dbReference type="ARBA" id="ARBA00001941"/>
    </source>
</evidence>
<sequence length="390" mass="43586">MNEKSMWYLSDSDFESVINITSDLVKLESTNPPGFEEEVGKYLVNFFNEASIETKIFPVEKGRFDVVAKIPGKDSKSSIAFTGHMDVVPVSEKEYRRWNILPFSGEVKDGFIYGRGSSDMKGGLASAMVAMSNIVKKGVMPPNDIYLIATVDEEDSMKGSKALLNEHFLSTIELLVVCEPTGLEICTAGKGRTYANICITGKTGHGSQGKGFNAIEFARKLMNKMQETSFQKYENTSYGSSFWQPISINAAVEPCVVPDELVLKVDARLVPDHRTEDVWMEMRNIIDSLKKQNPGYDAVIDIIDQREGWKLPMESSFLSKIKKIYDDLNITFKTTFFAGTTDGSIFRKKGVECIIVGPGELSAAHKENECVSIEKLIQGCKLYYNIMLKR</sequence>
<dbReference type="InterPro" id="IPR036264">
    <property type="entry name" value="Bact_exopeptidase_dim_dom"/>
</dbReference>
<evidence type="ECO:0000256" key="11">
    <source>
        <dbReference type="ARBA" id="ARBA00051301"/>
    </source>
</evidence>
<dbReference type="SUPFAM" id="SSF55031">
    <property type="entry name" value="Bacterial exopeptidase dimerisation domain"/>
    <property type="match status" value="1"/>
</dbReference>
<comment type="similarity">
    <text evidence="4">Belongs to the peptidase M20A family.</text>
</comment>
<gene>
    <name evidence="13" type="ORF">HBE96_04245</name>
</gene>
<comment type="pathway">
    <text evidence="3">Amino-acid biosynthesis; L-lysine biosynthesis via DAP pathway; LL-2,6-diaminopimelate from (S)-tetrahydrodipicolinate (succinylase route): step 3/3.</text>
</comment>
<evidence type="ECO:0000256" key="7">
    <source>
        <dbReference type="ARBA" id="ARBA00022723"/>
    </source>
</evidence>
<dbReference type="EMBL" id="JABBNI010000009">
    <property type="protein sequence ID" value="NMM61911.1"/>
    <property type="molecule type" value="Genomic_DNA"/>
</dbReference>
<keyword evidence="9" id="KW-0862">Zinc</keyword>
<dbReference type="PROSITE" id="PS00759">
    <property type="entry name" value="ARGE_DAPE_CPG2_2"/>
    <property type="match status" value="1"/>
</dbReference>
<dbReference type="InterPro" id="IPR002933">
    <property type="entry name" value="Peptidase_M20"/>
</dbReference>
<protein>
    <recommendedName>
        <fullName evidence="6">Probable succinyl-diaminopimelate desuccinylase</fullName>
        <ecNumber evidence="5">3.5.1.18</ecNumber>
    </recommendedName>
</protein>
<dbReference type="PANTHER" id="PTHR43808:SF32">
    <property type="entry name" value="ARGE_DAPE-RELATED DEACYLASE"/>
    <property type="match status" value="1"/>
</dbReference>
<evidence type="ECO:0000256" key="4">
    <source>
        <dbReference type="ARBA" id="ARBA00006247"/>
    </source>
</evidence>
<dbReference type="Proteomes" id="UP000537131">
    <property type="component" value="Unassembled WGS sequence"/>
</dbReference>
<dbReference type="InterPro" id="IPR050072">
    <property type="entry name" value="Peptidase_M20A"/>
</dbReference>
<evidence type="ECO:0000256" key="3">
    <source>
        <dbReference type="ARBA" id="ARBA00005130"/>
    </source>
</evidence>
<evidence type="ECO:0000256" key="2">
    <source>
        <dbReference type="ARBA" id="ARBA00001947"/>
    </source>
</evidence>
<evidence type="ECO:0000256" key="5">
    <source>
        <dbReference type="ARBA" id="ARBA00011921"/>
    </source>
</evidence>
<evidence type="ECO:0000259" key="12">
    <source>
        <dbReference type="Pfam" id="PF07687"/>
    </source>
</evidence>
<dbReference type="InterPro" id="IPR001261">
    <property type="entry name" value="ArgE/DapE_CS"/>
</dbReference>
<evidence type="ECO:0000256" key="10">
    <source>
        <dbReference type="ARBA" id="ARBA00023285"/>
    </source>
</evidence>
<comment type="cofactor">
    <cofactor evidence="1">
        <name>Co(2+)</name>
        <dbReference type="ChEBI" id="CHEBI:48828"/>
    </cofactor>
</comment>
<organism evidence="13 14">
    <name type="scientific">Clostridium muellerianum</name>
    <dbReference type="NCBI Taxonomy" id="2716538"/>
    <lineage>
        <taxon>Bacteria</taxon>
        <taxon>Bacillati</taxon>
        <taxon>Bacillota</taxon>
        <taxon>Clostridia</taxon>
        <taxon>Eubacteriales</taxon>
        <taxon>Clostridiaceae</taxon>
        <taxon>Clostridium</taxon>
    </lineage>
</organism>
<comment type="catalytic activity">
    <reaction evidence="11">
        <text>N-succinyl-(2S,6S)-2,6-diaminopimelate + H2O = (2S,6S)-2,6-diaminopimelate + succinate</text>
        <dbReference type="Rhea" id="RHEA:22608"/>
        <dbReference type="ChEBI" id="CHEBI:15377"/>
        <dbReference type="ChEBI" id="CHEBI:30031"/>
        <dbReference type="ChEBI" id="CHEBI:57609"/>
        <dbReference type="ChEBI" id="CHEBI:58087"/>
        <dbReference type="EC" id="3.5.1.18"/>
    </reaction>
</comment>
<dbReference type="GO" id="GO:0046872">
    <property type="term" value="F:metal ion binding"/>
    <property type="evidence" value="ECO:0007669"/>
    <property type="project" value="UniProtKB-KW"/>
</dbReference>
<comment type="cofactor">
    <cofactor evidence="2">
        <name>Zn(2+)</name>
        <dbReference type="ChEBI" id="CHEBI:29105"/>
    </cofactor>
</comment>
<dbReference type="Gene3D" id="3.30.70.360">
    <property type="match status" value="1"/>
</dbReference>
<dbReference type="Gene3D" id="3.40.630.10">
    <property type="entry name" value="Zn peptidases"/>
    <property type="match status" value="1"/>
</dbReference>
<dbReference type="PANTHER" id="PTHR43808">
    <property type="entry name" value="ACETYLORNITHINE DEACETYLASE"/>
    <property type="match status" value="1"/>
</dbReference>
<dbReference type="GO" id="GO:0009089">
    <property type="term" value="P:lysine biosynthetic process via diaminopimelate"/>
    <property type="evidence" value="ECO:0007669"/>
    <property type="project" value="UniProtKB-UniPathway"/>
</dbReference>
<evidence type="ECO:0000313" key="13">
    <source>
        <dbReference type="EMBL" id="NMM61911.1"/>
    </source>
</evidence>
<feature type="domain" description="Peptidase M20 dimerisation" evidence="12">
    <location>
        <begin position="190"/>
        <end position="292"/>
    </location>
</feature>
<dbReference type="AlphaFoldDB" id="A0A7Y0EEI7"/>
<dbReference type="SUPFAM" id="SSF53187">
    <property type="entry name" value="Zn-dependent exopeptidases"/>
    <property type="match status" value="1"/>
</dbReference>
<comment type="caution">
    <text evidence="13">The sequence shown here is derived from an EMBL/GenBank/DDBJ whole genome shotgun (WGS) entry which is preliminary data.</text>
</comment>
<dbReference type="PROSITE" id="PS00758">
    <property type="entry name" value="ARGE_DAPE_CPG2_1"/>
    <property type="match status" value="1"/>
</dbReference>
<dbReference type="GO" id="GO:0009014">
    <property type="term" value="F:succinyl-diaminopimelate desuccinylase activity"/>
    <property type="evidence" value="ECO:0007669"/>
    <property type="project" value="UniProtKB-EC"/>
</dbReference>
<evidence type="ECO:0000256" key="9">
    <source>
        <dbReference type="ARBA" id="ARBA00022833"/>
    </source>
</evidence>
<proteinExistence type="inferred from homology"/>
<evidence type="ECO:0000256" key="8">
    <source>
        <dbReference type="ARBA" id="ARBA00022801"/>
    </source>
</evidence>
<accession>A0A7Y0EEI7</accession>
<dbReference type="Pfam" id="PF01546">
    <property type="entry name" value="Peptidase_M20"/>
    <property type="match status" value="1"/>
</dbReference>
<keyword evidence="10" id="KW-0170">Cobalt</keyword>
<dbReference type="InterPro" id="IPR011650">
    <property type="entry name" value="Peptidase_M20_dimer"/>
</dbReference>